<dbReference type="Gene3D" id="3.40.50.300">
    <property type="entry name" value="P-loop containing nucleotide triphosphate hydrolases"/>
    <property type="match status" value="1"/>
</dbReference>
<dbReference type="Gene3D" id="3.40.50.2300">
    <property type="match status" value="1"/>
</dbReference>
<keyword evidence="6" id="KW-0804">Transcription</keyword>
<dbReference type="GO" id="GO:0006355">
    <property type="term" value="P:regulation of DNA-templated transcription"/>
    <property type="evidence" value="ECO:0007669"/>
    <property type="project" value="InterPro"/>
</dbReference>
<dbReference type="InterPro" id="IPR002078">
    <property type="entry name" value="Sigma_54_int"/>
</dbReference>
<dbReference type="Pfam" id="PF25601">
    <property type="entry name" value="AAA_lid_14"/>
    <property type="match status" value="1"/>
</dbReference>
<dbReference type="InterPro" id="IPR009057">
    <property type="entry name" value="Homeodomain-like_sf"/>
</dbReference>
<dbReference type="PROSITE" id="PS50045">
    <property type="entry name" value="SIGMA54_INTERACT_4"/>
    <property type="match status" value="1"/>
</dbReference>
<evidence type="ECO:0000256" key="4">
    <source>
        <dbReference type="ARBA" id="ARBA00023012"/>
    </source>
</evidence>
<evidence type="ECO:0000313" key="10">
    <source>
        <dbReference type="EMBL" id="GGA52733.1"/>
    </source>
</evidence>
<dbReference type="GO" id="GO:0043565">
    <property type="term" value="F:sequence-specific DNA binding"/>
    <property type="evidence" value="ECO:0007669"/>
    <property type="project" value="InterPro"/>
</dbReference>
<evidence type="ECO:0000256" key="2">
    <source>
        <dbReference type="ARBA" id="ARBA00022741"/>
    </source>
</evidence>
<dbReference type="CDD" id="cd17550">
    <property type="entry name" value="REC_NtrX-like"/>
    <property type="match status" value="1"/>
</dbReference>
<evidence type="ECO:0000313" key="11">
    <source>
        <dbReference type="Proteomes" id="UP000596977"/>
    </source>
</evidence>
<dbReference type="Gene3D" id="1.10.10.60">
    <property type="entry name" value="Homeodomain-like"/>
    <property type="match status" value="1"/>
</dbReference>
<dbReference type="Pfam" id="PF00072">
    <property type="entry name" value="Response_reg"/>
    <property type="match status" value="1"/>
</dbReference>
<dbReference type="Pfam" id="PF02954">
    <property type="entry name" value="HTH_8"/>
    <property type="match status" value="1"/>
</dbReference>
<evidence type="ECO:0000259" key="9">
    <source>
        <dbReference type="PROSITE" id="PS50110"/>
    </source>
</evidence>
<dbReference type="Proteomes" id="UP000596977">
    <property type="component" value="Unassembled WGS sequence"/>
</dbReference>
<sequence>MARDILIVDDEEDIRELIAGILEDEGYEARQASDADSALEAIAQRRPNLVYLDIWMQGSRLDGLQLLDLLQTDHPDLPVVMISGHGNVETAVSAIQRGAYDYIEKPFKIDRLLLITQRAIEASKLRTEVADLKERTGGDESELAGVSSAISQVRSLIDKSAGTRSRVFISGSAGTGKGLCARLLHLKSPRANGPFIEINASLYAPEEIPVVLFGREIRDKNGLRTEVGALERAHGGTLYLSEVAGLPSEAQTALLRTLVENKFTRVGGNGAVPIDVRIISSSSQNLASLIEDGKFRSDLFHRLSVVPLQLTSLRERREDIPALVGLFVTQISRMHNLPRFSFGDDAIAVLQGQEWPGNARQLRNAIERLLILVRDQKPENGVITASMLPSDISEVLPTIGDTDSSAHLMSLPLREAREVFERQYLIAQIERFGGNISKTAEFVGMERSALHRKIKSLGL</sequence>
<evidence type="ECO:0000256" key="1">
    <source>
        <dbReference type="ARBA" id="ARBA00022553"/>
    </source>
</evidence>
<dbReference type="InterPro" id="IPR011006">
    <property type="entry name" value="CheY-like_superfamily"/>
</dbReference>
<feature type="modified residue" description="4-aspartylphosphate" evidence="7">
    <location>
        <position position="53"/>
    </location>
</feature>
<feature type="domain" description="Response regulatory" evidence="9">
    <location>
        <begin position="4"/>
        <end position="120"/>
    </location>
</feature>
<dbReference type="Pfam" id="PF00158">
    <property type="entry name" value="Sigma54_activat"/>
    <property type="match status" value="1"/>
</dbReference>
<accession>A0A916RDJ1</accession>
<dbReference type="AlphaFoldDB" id="A0A916RDJ1"/>
<dbReference type="InterPro" id="IPR027417">
    <property type="entry name" value="P-loop_NTPase"/>
</dbReference>
<dbReference type="SMART" id="SM00448">
    <property type="entry name" value="REC"/>
    <property type="match status" value="1"/>
</dbReference>
<keyword evidence="5" id="KW-0805">Transcription regulation</keyword>
<dbReference type="FunFam" id="1.10.10.60:FF:000165">
    <property type="entry name" value="Two-component system nitrogen regulation response regulator NtrX"/>
    <property type="match status" value="1"/>
</dbReference>
<evidence type="ECO:0000256" key="7">
    <source>
        <dbReference type="PROSITE-ProRule" id="PRU00169"/>
    </source>
</evidence>
<keyword evidence="11" id="KW-1185">Reference proteome</keyword>
<dbReference type="PANTHER" id="PTHR32071">
    <property type="entry name" value="TRANSCRIPTIONAL REGULATORY PROTEIN"/>
    <property type="match status" value="1"/>
</dbReference>
<dbReference type="PANTHER" id="PTHR32071:SF17">
    <property type="entry name" value="TRANSCRIPTIONAL REGULATOR (NTRC FAMILY)"/>
    <property type="match status" value="1"/>
</dbReference>
<organism evidence="10 11">
    <name type="scientific">Pelagibacterium lentulum</name>
    <dbReference type="NCBI Taxonomy" id="2029865"/>
    <lineage>
        <taxon>Bacteria</taxon>
        <taxon>Pseudomonadati</taxon>
        <taxon>Pseudomonadota</taxon>
        <taxon>Alphaproteobacteria</taxon>
        <taxon>Hyphomicrobiales</taxon>
        <taxon>Devosiaceae</taxon>
        <taxon>Pelagibacterium</taxon>
    </lineage>
</organism>
<dbReference type="InterPro" id="IPR002197">
    <property type="entry name" value="HTH_Fis"/>
</dbReference>
<evidence type="ECO:0000259" key="8">
    <source>
        <dbReference type="PROSITE" id="PS50045"/>
    </source>
</evidence>
<dbReference type="FunFam" id="3.40.50.2300:FF:000018">
    <property type="entry name" value="DNA-binding transcriptional regulator NtrC"/>
    <property type="match status" value="1"/>
</dbReference>
<keyword evidence="3" id="KW-0067">ATP-binding</keyword>
<dbReference type="InterPro" id="IPR001789">
    <property type="entry name" value="Sig_transdc_resp-reg_receiver"/>
</dbReference>
<evidence type="ECO:0000256" key="6">
    <source>
        <dbReference type="ARBA" id="ARBA00023163"/>
    </source>
</evidence>
<dbReference type="CDD" id="cd00009">
    <property type="entry name" value="AAA"/>
    <property type="match status" value="1"/>
</dbReference>
<dbReference type="SUPFAM" id="SSF46689">
    <property type="entry name" value="Homeodomain-like"/>
    <property type="match status" value="1"/>
</dbReference>
<keyword evidence="1 7" id="KW-0597">Phosphoprotein</keyword>
<dbReference type="SUPFAM" id="SSF52172">
    <property type="entry name" value="CheY-like"/>
    <property type="match status" value="1"/>
</dbReference>
<feature type="domain" description="Sigma-54 factor interaction" evidence="8">
    <location>
        <begin position="143"/>
        <end position="371"/>
    </location>
</feature>
<evidence type="ECO:0000256" key="5">
    <source>
        <dbReference type="ARBA" id="ARBA00023015"/>
    </source>
</evidence>
<dbReference type="RefSeq" id="WP_127071043.1">
    <property type="nucleotide sequence ID" value="NZ_BMKB01000003.1"/>
</dbReference>
<dbReference type="OrthoDB" id="9802388at2"/>
<protein>
    <submittedName>
        <fullName evidence="10">Sigma-54-dependent Fis family transcriptional regulator</fullName>
    </submittedName>
</protein>
<proteinExistence type="predicted"/>
<gene>
    <name evidence="10" type="primary">ntrX</name>
    <name evidence="10" type="ORF">GCM10011499_23530</name>
</gene>
<comment type="caution">
    <text evidence="10">The sequence shown here is derived from an EMBL/GenBank/DDBJ whole genome shotgun (WGS) entry which is preliminary data.</text>
</comment>
<dbReference type="Gene3D" id="1.10.8.60">
    <property type="match status" value="1"/>
</dbReference>
<dbReference type="EMBL" id="BMKB01000003">
    <property type="protein sequence ID" value="GGA52733.1"/>
    <property type="molecule type" value="Genomic_DNA"/>
</dbReference>
<dbReference type="PRINTS" id="PR01590">
    <property type="entry name" value="HTHFIS"/>
</dbReference>
<keyword evidence="4" id="KW-0902">Two-component regulatory system</keyword>
<dbReference type="GO" id="GO:0005524">
    <property type="term" value="F:ATP binding"/>
    <property type="evidence" value="ECO:0007669"/>
    <property type="project" value="UniProtKB-KW"/>
</dbReference>
<dbReference type="GO" id="GO:0000160">
    <property type="term" value="P:phosphorelay signal transduction system"/>
    <property type="evidence" value="ECO:0007669"/>
    <property type="project" value="UniProtKB-KW"/>
</dbReference>
<evidence type="ECO:0000256" key="3">
    <source>
        <dbReference type="ARBA" id="ARBA00022840"/>
    </source>
</evidence>
<dbReference type="InterPro" id="IPR058031">
    <property type="entry name" value="AAA_lid_NorR"/>
</dbReference>
<dbReference type="PROSITE" id="PS50110">
    <property type="entry name" value="RESPONSE_REGULATORY"/>
    <property type="match status" value="1"/>
</dbReference>
<name>A0A916RDJ1_9HYPH</name>
<keyword evidence="2" id="KW-0547">Nucleotide-binding</keyword>
<dbReference type="SUPFAM" id="SSF52540">
    <property type="entry name" value="P-loop containing nucleoside triphosphate hydrolases"/>
    <property type="match status" value="1"/>
</dbReference>
<reference evidence="10 11" key="1">
    <citation type="journal article" date="2014" name="Int. J. Syst. Evol. Microbiol.">
        <title>Complete genome sequence of Corynebacterium casei LMG S-19264T (=DSM 44701T), isolated from a smear-ripened cheese.</title>
        <authorList>
            <consortium name="US DOE Joint Genome Institute (JGI-PGF)"/>
            <person name="Walter F."/>
            <person name="Albersmeier A."/>
            <person name="Kalinowski J."/>
            <person name="Ruckert C."/>
        </authorList>
    </citation>
    <scope>NUCLEOTIDE SEQUENCE [LARGE SCALE GENOMIC DNA]</scope>
    <source>
        <strain evidence="10 11">CGMCC 1.15896</strain>
    </source>
</reference>